<keyword evidence="1" id="KW-0472">Membrane</keyword>
<organism evidence="2 3">
    <name type="scientific">[Mycobacterium] vasticus</name>
    <dbReference type="NCBI Taxonomy" id="2875777"/>
    <lineage>
        <taxon>Bacteria</taxon>
        <taxon>Bacillati</taxon>
        <taxon>Actinomycetota</taxon>
        <taxon>Actinomycetes</taxon>
        <taxon>Mycobacteriales</taxon>
        <taxon>Mycobacteriaceae</taxon>
        <taxon>Mycolicibacter</taxon>
    </lineage>
</organism>
<gene>
    <name evidence="2" type="ORF">K5L39_15515</name>
</gene>
<feature type="transmembrane region" description="Helical" evidence="1">
    <location>
        <begin position="71"/>
        <end position="92"/>
    </location>
</feature>
<proteinExistence type="predicted"/>
<reference evidence="2 3" key="1">
    <citation type="submission" date="2023-12" db="EMBL/GenBank/DDBJ databases">
        <title>Description of new species of Mycobacterium terrae complex isolated from sewage at the Sao Paulo Zoological Park Foundation in Brazil.</title>
        <authorList>
            <person name="Romagnoli C.L."/>
            <person name="Conceicao E.C."/>
            <person name="Machado E."/>
            <person name="Barreto L.B.P.F."/>
            <person name="Sharma A."/>
            <person name="Silva N.M."/>
            <person name="Marques L.E."/>
            <person name="Juliana M.A."/>
            <person name="Lourenco M.C.S."/>
            <person name="Digiampietri L.A."/>
            <person name="Suffys P.N."/>
            <person name="Viana-Niero C."/>
        </authorList>
    </citation>
    <scope>NUCLEOTIDE SEQUENCE [LARGE SCALE GENOMIC DNA]</scope>
    <source>
        <strain evidence="2 3">MYC017</strain>
    </source>
</reference>
<sequence length="240" mass="26388">MTSGFIIATLAIIVYSLWVRRDTWWTRWEVTASFAVAMEGCALLLMSPWAAPTVGVMLHQALGVWNVQQMLGHLCLIAAVSGNIYHMLVRLADPEQVRVLMRRQLMVPIWLGVAVMVPTFVLADQDYVPDFFSAPSANSWMIVYAVTGSAVVLYLSAYVSRLMLTLRQDPRAKTTIDLYLVSMGFAAAATATVIASAWVDGDDTGPVIWVCVCLSIGVFAYGSARSWRAKSAWFSPATAR</sequence>
<dbReference type="RefSeq" id="WP_225397682.1">
    <property type="nucleotide sequence ID" value="NZ_JAYJJQ010000015.1"/>
</dbReference>
<evidence type="ECO:0008006" key="4">
    <source>
        <dbReference type="Google" id="ProtNLM"/>
    </source>
</evidence>
<feature type="transmembrane region" description="Helical" evidence="1">
    <location>
        <begin position="30"/>
        <end position="51"/>
    </location>
</feature>
<feature type="transmembrane region" description="Helical" evidence="1">
    <location>
        <begin position="6"/>
        <end position="23"/>
    </location>
</feature>
<name>A0ABU5Z0C4_9MYCO</name>
<protein>
    <recommendedName>
        <fullName evidence="4">GP55 protein</fullName>
    </recommendedName>
</protein>
<feature type="transmembrane region" description="Helical" evidence="1">
    <location>
        <begin position="142"/>
        <end position="164"/>
    </location>
</feature>
<evidence type="ECO:0000313" key="2">
    <source>
        <dbReference type="EMBL" id="MEB3070595.1"/>
    </source>
</evidence>
<feature type="transmembrane region" description="Helical" evidence="1">
    <location>
        <begin position="176"/>
        <end position="199"/>
    </location>
</feature>
<evidence type="ECO:0000256" key="1">
    <source>
        <dbReference type="SAM" id="Phobius"/>
    </source>
</evidence>
<keyword evidence="3" id="KW-1185">Reference proteome</keyword>
<keyword evidence="1" id="KW-0812">Transmembrane</keyword>
<comment type="caution">
    <text evidence="2">The sequence shown here is derived from an EMBL/GenBank/DDBJ whole genome shotgun (WGS) entry which is preliminary data.</text>
</comment>
<accession>A0ABU5Z0C4</accession>
<feature type="transmembrane region" description="Helical" evidence="1">
    <location>
        <begin position="104"/>
        <end position="122"/>
    </location>
</feature>
<dbReference type="EMBL" id="JAYJJQ010000015">
    <property type="protein sequence ID" value="MEB3070595.1"/>
    <property type="molecule type" value="Genomic_DNA"/>
</dbReference>
<evidence type="ECO:0000313" key="3">
    <source>
        <dbReference type="Proteomes" id="UP001299283"/>
    </source>
</evidence>
<keyword evidence="1" id="KW-1133">Transmembrane helix</keyword>
<feature type="transmembrane region" description="Helical" evidence="1">
    <location>
        <begin position="205"/>
        <end position="224"/>
    </location>
</feature>
<dbReference type="Proteomes" id="UP001299283">
    <property type="component" value="Unassembled WGS sequence"/>
</dbReference>